<accession>X6M7B7</accession>
<feature type="compositionally biased region" description="Low complexity" evidence="1">
    <location>
        <begin position="23"/>
        <end position="35"/>
    </location>
</feature>
<gene>
    <name evidence="2" type="ORF">RFI_27551</name>
</gene>
<dbReference type="OrthoDB" id="167398at2759"/>
<feature type="region of interest" description="Disordered" evidence="1">
    <location>
        <begin position="11"/>
        <end position="43"/>
    </location>
</feature>
<sequence>MRQHGLRVELYNGGNTNTPDAPTLTSSSVTSTYSSNNANDRGRRESEEYYALKANNKKLFFMHGYIGLFTADQQLQGSTQIYTRQNPGGTRYGLECQEERDYYPWWNPSPFHDIAIITPDVAWCNSSIAPQSQNVALKYQCVVSNVGPSTDISTWLPSSVKKKKLQKGEKND</sequence>
<dbReference type="AlphaFoldDB" id="X6M7B7"/>
<keyword evidence="3" id="KW-1185">Reference proteome</keyword>
<organism evidence="2 3">
    <name type="scientific">Reticulomyxa filosa</name>
    <dbReference type="NCBI Taxonomy" id="46433"/>
    <lineage>
        <taxon>Eukaryota</taxon>
        <taxon>Sar</taxon>
        <taxon>Rhizaria</taxon>
        <taxon>Retaria</taxon>
        <taxon>Foraminifera</taxon>
        <taxon>Monothalamids</taxon>
        <taxon>Reticulomyxidae</taxon>
        <taxon>Reticulomyxa</taxon>
    </lineage>
</organism>
<reference evidence="2 3" key="1">
    <citation type="journal article" date="2013" name="Curr. Biol.">
        <title>The Genome of the Foraminiferan Reticulomyxa filosa.</title>
        <authorList>
            <person name="Glockner G."/>
            <person name="Hulsmann N."/>
            <person name="Schleicher M."/>
            <person name="Noegel A.A."/>
            <person name="Eichinger L."/>
            <person name="Gallinger C."/>
            <person name="Pawlowski J."/>
            <person name="Sierra R."/>
            <person name="Euteneuer U."/>
            <person name="Pillet L."/>
            <person name="Moustafa A."/>
            <person name="Platzer M."/>
            <person name="Groth M."/>
            <person name="Szafranski K."/>
            <person name="Schliwa M."/>
        </authorList>
    </citation>
    <scope>NUCLEOTIDE SEQUENCE [LARGE SCALE GENOMIC DNA]</scope>
</reference>
<dbReference type="EMBL" id="ASPP01023888">
    <property type="protein sequence ID" value="ETO09824.1"/>
    <property type="molecule type" value="Genomic_DNA"/>
</dbReference>
<evidence type="ECO:0000313" key="3">
    <source>
        <dbReference type="Proteomes" id="UP000023152"/>
    </source>
</evidence>
<comment type="caution">
    <text evidence="2">The sequence shown here is derived from an EMBL/GenBank/DDBJ whole genome shotgun (WGS) entry which is preliminary data.</text>
</comment>
<protein>
    <submittedName>
        <fullName evidence="2">Uncharacterized protein</fullName>
    </submittedName>
</protein>
<dbReference type="PANTHER" id="PTHR35170:SF1">
    <property type="entry name" value="PROTEIN DD3-3"/>
    <property type="match status" value="1"/>
</dbReference>
<dbReference type="PANTHER" id="PTHR35170">
    <property type="entry name" value="PROTEIN DD3-3"/>
    <property type="match status" value="1"/>
</dbReference>
<evidence type="ECO:0000313" key="2">
    <source>
        <dbReference type="EMBL" id="ETO09824.1"/>
    </source>
</evidence>
<name>X6M7B7_RETFI</name>
<dbReference type="Proteomes" id="UP000023152">
    <property type="component" value="Unassembled WGS sequence"/>
</dbReference>
<evidence type="ECO:0000256" key="1">
    <source>
        <dbReference type="SAM" id="MobiDB-lite"/>
    </source>
</evidence>
<proteinExistence type="predicted"/>
<dbReference type="InterPro" id="IPR053320">
    <property type="entry name" value="Protein_DD3-3_O-glyco"/>
</dbReference>